<evidence type="ECO:0000256" key="7">
    <source>
        <dbReference type="ARBA" id="ARBA00023239"/>
    </source>
</evidence>
<name>A0A4U5WG55_STRLS</name>
<evidence type="ECO:0000256" key="8">
    <source>
        <dbReference type="RuleBase" id="RU003694"/>
    </source>
</evidence>
<dbReference type="SMART" id="SM00825">
    <property type="entry name" value="PKS_KS"/>
    <property type="match status" value="1"/>
</dbReference>
<dbReference type="GO" id="GO:0019171">
    <property type="term" value="F:(3R)-hydroxyacyl-[acyl-carrier-protein] dehydratase activity"/>
    <property type="evidence" value="ECO:0007669"/>
    <property type="project" value="InterPro"/>
</dbReference>
<evidence type="ECO:0000256" key="9">
    <source>
        <dbReference type="SAM" id="MobiDB-lite"/>
    </source>
</evidence>
<dbReference type="InterPro" id="IPR013114">
    <property type="entry name" value="FabA_FabZ"/>
</dbReference>
<reference evidence="11 12" key="1">
    <citation type="submission" date="2019-04" db="EMBL/GenBank/DDBJ databases">
        <title>Streptomyces lasaliensis sp. nov., an Actinomycete isolated from soil which produces the polyether antibiotic lasalocid.</title>
        <authorList>
            <person name="Erwin G."/>
            <person name="Haber C."/>
        </authorList>
    </citation>
    <scope>NUCLEOTIDE SEQUENCE [LARGE SCALE GENOMIC DNA]</scope>
    <source>
        <strain evidence="11 12">X-537</strain>
    </source>
</reference>
<dbReference type="Gene3D" id="3.40.47.10">
    <property type="match status" value="2"/>
</dbReference>
<comment type="caution">
    <text evidence="11">The sequence shown here is derived from an EMBL/GenBank/DDBJ whole genome shotgun (WGS) entry which is preliminary data.</text>
</comment>
<dbReference type="OrthoDB" id="9778690at2"/>
<evidence type="ECO:0000313" key="11">
    <source>
        <dbReference type="EMBL" id="TKS99385.1"/>
    </source>
</evidence>
<dbReference type="SUPFAM" id="SSF52151">
    <property type="entry name" value="FabD/lysophospholipase-like"/>
    <property type="match status" value="1"/>
</dbReference>
<evidence type="ECO:0000256" key="2">
    <source>
        <dbReference type="ARBA" id="ARBA00006714"/>
    </source>
</evidence>
<dbReference type="Gene3D" id="3.10.129.10">
    <property type="entry name" value="Hotdog Thioesterase"/>
    <property type="match status" value="4"/>
</dbReference>
<feature type="compositionally biased region" description="Pro residues" evidence="9">
    <location>
        <begin position="1608"/>
        <end position="1631"/>
    </location>
</feature>
<evidence type="ECO:0000256" key="4">
    <source>
        <dbReference type="ARBA" id="ARBA00022832"/>
    </source>
</evidence>
<feature type="compositionally biased region" description="Low complexity" evidence="9">
    <location>
        <begin position="1632"/>
        <end position="1644"/>
    </location>
</feature>
<keyword evidence="4" id="KW-0276">Fatty acid metabolism</keyword>
<feature type="domain" description="Ketosynthase family 3 (KS3)" evidence="10">
    <location>
        <begin position="1"/>
        <end position="440"/>
    </location>
</feature>
<dbReference type="InterPro" id="IPR020841">
    <property type="entry name" value="PKS_Beta-ketoAc_synthase_dom"/>
</dbReference>
<dbReference type="InterPro" id="IPR010083">
    <property type="entry name" value="FabA"/>
</dbReference>
<feature type="region of interest" description="Disordered" evidence="9">
    <location>
        <begin position="436"/>
        <end position="464"/>
    </location>
</feature>
<dbReference type="CDD" id="cd01287">
    <property type="entry name" value="FabA"/>
    <property type="match status" value="1"/>
</dbReference>
<evidence type="ECO:0000256" key="5">
    <source>
        <dbReference type="ARBA" id="ARBA00023098"/>
    </source>
</evidence>
<keyword evidence="12" id="KW-1185">Reference proteome</keyword>
<dbReference type="InterPro" id="IPR014043">
    <property type="entry name" value="Acyl_transferase_dom"/>
</dbReference>
<dbReference type="InterPro" id="IPR001227">
    <property type="entry name" value="Ac_transferase_dom_sf"/>
</dbReference>
<evidence type="ECO:0000259" key="10">
    <source>
        <dbReference type="PROSITE" id="PS52004"/>
    </source>
</evidence>
<dbReference type="SUPFAM" id="SSF53901">
    <property type="entry name" value="Thiolase-like"/>
    <property type="match status" value="3"/>
</dbReference>
<dbReference type="InterPro" id="IPR014031">
    <property type="entry name" value="Ketoacyl_synth_C"/>
</dbReference>
<keyword evidence="7" id="KW-0456">Lyase</keyword>
<comment type="pathway">
    <text evidence="1">Lipid metabolism; fatty acid biosynthesis.</text>
</comment>
<evidence type="ECO:0000256" key="6">
    <source>
        <dbReference type="ARBA" id="ARBA00023160"/>
    </source>
</evidence>
<keyword evidence="6" id="KW-0275">Fatty acid biosynthesis</keyword>
<keyword evidence="8" id="KW-0808">Transferase</keyword>
<evidence type="ECO:0000313" key="12">
    <source>
        <dbReference type="Proteomes" id="UP000305929"/>
    </source>
</evidence>
<comment type="similarity">
    <text evidence="8">Belongs to the thiolase-like superfamily. Beta-ketoacyl-ACP synthases family.</text>
</comment>
<feature type="compositionally biased region" description="Low complexity" evidence="9">
    <location>
        <begin position="1506"/>
        <end position="1559"/>
    </location>
</feature>
<dbReference type="InterPro" id="IPR014030">
    <property type="entry name" value="Ketoacyl_synth_N"/>
</dbReference>
<dbReference type="UniPathway" id="UPA00094"/>
<dbReference type="GO" id="GO:0005737">
    <property type="term" value="C:cytoplasm"/>
    <property type="evidence" value="ECO:0007669"/>
    <property type="project" value="InterPro"/>
</dbReference>
<dbReference type="Pfam" id="PF00109">
    <property type="entry name" value="ketoacyl-synt"/>
    <property type="match status" value="2"/>
</dbReference>
<dbReference type="Gene3D" id="3.30.70.3290">
    <property type="match status" value="1"/>
</dbReference>
<dbReference type="InterPro" id="IPR052568">
    <property type="entry name" value="PKS-FAS_Synthase"/>
</dbReference>
<feature type="compositionally biased region" description="Basic and acidic residues" evidence="9">
    <location>
        <begin position="1496"/>
        <end position="1505"/>
    </location>
</feature>
<dbReference type="Pfam" id="PF07977">
    <property type="entry name" value="FabA"/>
    <property type="match status" value="2"/>
</dbReference>
<dbReference type="EMBL" id="SZNQ01000001">
    <property type="protein sequence ID" value="TKS99385.1"/>
    <property type="molecule type" value="Genomic_DNA"/>
</dbReference>
<protein>
    <recommendedName>
        <fullName evidence="10">Ketosynthase family 3 (KS3) domain-containing protein</fullName>
    </recommendedName>
</protein>
<dbReference type="SUPFAM" id="SSF54637">
    <property type="entry name" value="Thioesterase/thiol ester dehydrase-isomerase"/>
    <property type="match status" value="4"/>
</dbReference>
<dbReference type="RefSeq" id="WP_137305272.1">
    <property type="nucleotide sequence ID" value="NZ_SZNQ01000001.1"/>
</dbReference>
<dbReference type="GO" id="GO:0006633">
    <property type="term" value="P:fatty acid biosynthetic process"/>
    <property type="evidence" value="ECO:0007669"/>
    <property type="project" value="UniProtKB-UniPathway"/>
</dbReference>
<proteinExistence type="inferred from homology"/>
<feature type="compositionally biased region" description="Pro residues" evidence="9">
    <location>
        <begin position="1645"/>
        <end position="1662"/>
    </location>
</feature>
<dbReference type="Gene3D" id="3.40.366.10">
    <property type="entry name" value="Malonyl-Coenzyme A Acyl Carrier Protein, domain 2"/>
    <property type="match status" value="2"/>
</dbReference>
<dbReference type="CDD" id="cd00833">
    <property type="entry name" value="PKS"/>
    <property type="match status" value="2"/>
</dbReference>
<evidence type="ECO:0000256" key="1">
    <source>
        <dbReference type="ARBA" id="ARBA00005194"/>
    </source>
</evidence>
<dbReference type="PANTHER" id="PTHR43074:SF1">
    <property type="entry name" value="BETA-KETOACYL SYNTHASE FAMILY PROTEIN-RELATED"/>
    <property type="match status" value="1"/>
</dbReference>
<sequence length="2461" mass="261642">MSKFAIVGISCLFPGADTPDAFWSNLRDGVDSRREGGPDVFGPAPDPRDADPAHAITCLRGGFVTGFDFDPTGFLLDAGDLAGLDRVFHWSLHVAREALRDSGHAGRPGLTARTGLVIGDYSFPTPASARISLPLVHEAVLDGVRRAGHPAPAPAPLLDPSAVHPADARVSGAPARITAAALGLGGPRYALDAACSSALYALKLACDHLAAGQADLMLAGGVCAPDPTLIHLSFSDLHAYPDNDVSQPFDARSTGILTGQGAGMVAVRRLADALADGDRIYAVVDGIGLSNDGAGRHLLVPNPSGQLGSYELAYARAGFGPDEVDYLECHATGTPIGDGTEAESVASWFGPRGGVPPLGSVKGNLGHLLTVAGLSSLLKVILSMAHGQVPPTIGVEEPLAADLPLVRAARPWPDERPGPRRAAVSAFGFGGTNAHVVLSQQPSPQPSSPGGAPGEEPVEPPALDVVGMGAHFGTLDSAAAFERALYDGSDAFRPLPEHRWRGLEDTAGGTLQRAGLDRDRLPEGAFVDRVDVDPADHRIPPADLRNYNLQHALMSKVADEALRDAGYDRRVPAGQKAPAPRRVAVVVAMEIEPSAHLHLARHGLGDFLRRAYAEAGLELTDEQRAALAAATRDAVHEPIVANEVLSYIGNIMASRISSLWNLTGPSFTVSSDGAGTAEALEIARLLLLDETVEAVLVGAVDLAGSPEHLLLRGAAPVAGAGLSFGEGQRGRRIGEGAGAVVVTRAGEVRRRVYARIDSVAVRHCAPVDGVLPEADAATLAEAAGQALAEAGIGPAHVGYLEAHAGGTQAQDAAELAGLARVYPAGSGAVALGSAKAQVGDAQAASAMAGLLRAVLCLHHGYLPGVPGWRRPDPELAGHFAASAFHVPDASRPWLRGGNDERRYAAVSVIGSDGAHGHVVLSAERTRGDLVPSDWRRAGAPVLLALGAADVDGLLAEVAGHQELLERGADPYRLARAAAERLPGSALRVVLVGRDAQQLAEQLELATRHLADAYARGEEWTTPAGSCFAPRPIGPQGKVALVYPGAFNSYPGLGQDLFRAFPSLLTRFEAEATDPDRMFRAAQLYPRSQEALDRRALMALEGELGEDVPFMLATGTTFAVLYTDLVRELLGVPAHGAFGYSLGESSMLFATGGWLRSARRDDRISATPLFRDRLTGPRRTVRELWGLPEDTPDAAVWGSFVLLESADRITEALARYDRVFLTHVNTPTEAVVAGDPVQCRALIEELGCPSARSPVGSVMHCPVVDGELAGLAELNDHPTGSPGGLELLSAYDYDTVDTLDRAEVARRIAHTLRGTIDFPRLVRTAHDRGFRYFVEVGPGATCTRWVRDTLGDAEHVAVPVDRRGVPAARSVAQLAARLTAHGLPVDLAGLLGPDPVAPKARPALLRVPVGGGAPIPAGVAARAAAAPAAVSAAPAARTAPAPASAAVDVKDARPAPVAAVPLEVTDPMPADPTLDDAEVITFDGEPIAFLPWTPEPQEPRGPRGPREPGAAAVPAGPSSAVTPVSPASPSSSGFAVSGTRPRPAAAAGAAPPRPARSGGTAAADLVQELRRQMVATHSVVMETQRVLQEHTLARAEALLDPRATAPAPTVAPAPRPLPAGPRPLPPVAPQPALPAAAPPDATAAPAAPPVPPAPDAPTGPAPTGPARTPGVIWDEQQLLAFATGRIADVFGPGFAPVDGYAKRVRLPAPPYHFVTRVTALEAETGVYEPSFIRTEYDVPEDAWYAVDGGVPPAVAIEAGQCDLLLISYLGIDFRNRGERVYRLLDSKLVFHGDLPRTGQTLRYDISINRFVRQGDTTLFFFSYLCYADGELILELKDACAGFFSEAELATPLGVVVTEKERQQRAALTKTWFKPLAHTDRNHLTAADLEVLADGRPGDVFGPHHAQDPGLNPALRLPDARLRMVDEILIDRTGGPRGLGAITAYKRLEPDAWYFECHFPDDPVLAGSMVAEGAVQTLQAYLLHQGMHLVLPDARFQTIVGLETEVQVRGQITPAHSEIRYEIEVMELTLLPRPSVIADILVYLGDKPVIRMRNFGIQIREKEGTPYRPPLGGVPEFLGRRNRSGEPAMINELHLAHAAKGDLGTAMGPEFDVYRDSRAPYIPNGDFQFVDRIMRLDGTRGDLRPGAEMVTEYDSPADAWYYAENSHPHMPNCVYMETSLQAAILLGYYLGATLKQPETEYSIRNLDGRATLVKDIDLRGRTVRHHSTLLMTSAVTGAVLQKFRYELSADGEVFYTGESLFGYFSEAALAHQVGLDNGTYVAPWIEQAAPTGVRRIELPADAPQFSGELRLPGGHFHLVDHVDLVEDGGRHGKGYLHGLRSIRPDEWYFDCHFHRDPVMPGSLGVEAILQALRLYVLEKGLAEGIERPRFALATNVPMSWKYRGQILRHDGELRFDVHVKEVRRDGDRLVVIADADLWKPGLRIYELTDVAIEVRPDDTRDQA</sequence>
<comment type="similarity">
    <text evidence="2">Belongs to the thioester dehydratase family. FabA subfamily.</text>
</comment>
<dbReference type="PANTHER" id="PTHR43074">
    <property type="entry name" value="OMEGA-3 POLYUNSATURATED FATTY ACID SYNTHASE PFAB-RELATED"/>
    <property type="match status" value="1"/>
</dbReference>
<dbReference type="PROSITE" id="PS52004">
    <property type="entry name" value="KS3_2"/>
    <property type="match status" value="2"/>
</dbReference>
<dbReference type="InterPro" id="IPR016035">
    <property type="entry name" value="Acyl_Trfase/lysoPLipase"/>
</dbReference>
<evidence type="ECO:0000256" key="3">
    <source>
        <dbReference type="ARBA" id="ARBA00022516"/>
    </source>
</evidence>
<keyword evidence="5" id="KW-0443">Lipid metabolism</keyword>
<gene>
    <name evidence="11" type="ORF">E4U91_04125</name>
</gene>
<dbReference type="GO" id="GO:0016747">
    <property type="term" value="F:acyltransferase activity, transferring groups other than amino-acyl groups"/>
    <property type="evidence" value="ECO:0007669"/>
    <property type="project" value="UniProtKB-ARBA"/>
</dbReference>
<dbReference type="Pfam" id="PF02801">
    <property type="entry name" value="Ketoacyl-synt_C"/>
    <property type="match status" value="2"/>
</dbReference>
<organism evidence="11 12">
    <name type="scientific">Streptomyces lasalocidi</name>
    <name type="common">Streptomyces lasaliensis</name>
    <dbReference type="NCBI Taxonomy" id="324833"/>
    <lineage>
        <taxon>Bacteria</taxon>
        <taxon>Bacillati</taxon>
        <taxon>Actinomycetota</taxon>
        <taxon>Actinomycetes</taxon>
        <taxon>Kitasatosporales</taxon>
        <taxon>Streptomycetaceae</taxon>
        <taxon>Streptomyces</taxon>
    </lineage>
</organism>
<dbReference type="InterPro" id="IPR029069">
    <property type="entry name" value="HotDog_dom_sf"/>
</dbReference>
<feature type="domain" description="Ketosynthase family 3 (KS3)" evidence="10">
    <location>
        <begin position="460"/>
        <end position="922"/>
    </location>
</feature>
<feature type="region of interest" description="Disordered" evidence="9">
    <location>
        <begin position="1487"/>
        <end position="1559"/>
    </location>
</feature>
<dbReference type="SMART" id="SM00827">
    <property type="entry name" value="PKS_AT"/>
    <property type="match status" value="1"/>
</dbReference>
<dbReference type="Proteomes" id="UP000305929">
    <property type="component" value="Unassembled WGS sequence"/>
</dbReference>
<accession>A0A4U5WG55</accession>
<keyword evidence="3" id="KW-0444">Lipid biosynthesis</keyword>
<feature type="region of interest" description="Disordered" evidence="9">
    <location>
        <begin position="1599"/>
        <end position="1668"/>
    </location>
</feature>
<dbReference type="InterPro" id="IPR016039">
    <property type="entry name" value="Thiolase-like"/>
</dbReference>